<proteinExistence type="predicted"/>
<comment type="caution">
    <text evidence="2">The sequence shown here is derived from an EMBL/GenBank/DDBJ whole genome shotgun (WGS) entry which is preliminary data.</text>
</comment>
<evidence type="ECO:0000313" key="3">
    <source>
        <dbReference type="Proteomes" id="UP000192257"/>
    </source>
</evidence>
<dbReference type="EMBL" id="NBCO01000155">
    <property type="protein sequence ID" value="ORC80572.1"/>
    <property type="molecule type" value="Genomic_DNA"/>
</dbReference>
<keyword evidence="3" id="KW-1185">Reference proteome</keyword>
<feature type="compositionally biased region" description="Basic and acidic residues" evidence="1">
    <location>
        <begin position="139"/>
        <end position="202"/>
    </location>
</feature>
<accession>A0A1X0NDM6</accession>
<dbReference type="VEuPathDB" id="TriTrypDB:TM35_001551000"/>
<feature type="region of interest" description="Disordered" evidence="1">
    <location>
        <begin position="1"/>
        <end position="23"/>
    </location>
</feature>
<reference evidence="2 3" key="1">
    <citation type="submission" date="2017-03" db="EMBL/GenBank/DDBJ databases">
        <title>An alternative strategy for trypanosome survival in the mammalian bloodstream revealed through genome and transcriptome analysis of the ubiquitous bovine parasite Trypanosoma (Megatrypanum) theileri.</title>
        <authorList>
            <person name="Kelly S."/>
            <person name="Ivens A."/>
            <person name="Mott A."/>
            <person name="O'Neill E."/>
            <person name="Emms D."/>
            <person name="Macleod O."/>
            <person name="Voorheis P."/>
            <person name="Matthews J."/>
            <person name="Matthews K."/>
            <person name="Carrington M."/>
        </authorList>
    </citation>
    <scope>NUCLEOTIDE SEQUENCE [LARGE SCALE GENOMIC DNA]</scope>
    <source>
        <strain evidence="2">Edinburgh</strain>
    </source>
</reference>
<gene>
    <name evidence="2" type="ORF">TM35_001551000</name>
</gene>
<feature type="region of interest" description="Disordered" evidence="1">
    <location>
        <begin position="139"/>
        <end position="207"/>
    </location>
</feature>
<protein>
    <submittedName>
        <fullName evidence="2">Uncharacterized protein</fullName>
    </submittedName>
</protein>
<name>A0A1X0NDM6_9TRYP</name>
<feature type="non-terminal residue" evidence="2">
    <location>
        <position position="1"/>
    </location>
</feature>
<dbReference type="RefSeq" id="XP_028876773.1">
    <property type="nucleotide sequence ID" value="XM_029031933.1"/>
</dbReference>
<feature type="compositionally biased region" description="Polar residues" evidence="1">
    <location>
        <begin position="10"/>
        <end position="23"/>
    </location>
</feature>
<organism evidence="2 3">
    <name type="scientific">Trypanosoma theileri</name>
    <dbReference type="NCBI Taxonomy" id="67003"/>
    <lineage>
        <taxon>Eukaryota</taxon>
        <taxon>Discoba</taxon>
        <taxon>Euglenozoa</taxon>
        <taxon>Kinetoplastea</taxon>
        <taxon>Metakinetoplastina</taxon>
        <taxon>Trypanosomatida</taxon>
        <taxon>Trypanosomatidae</taxon>
        <taxon>Trypanosoma</taxon>
    </lineage>
</organism>
<sequence>KEVAEPLRQDAQNFPNLLDSTTETPRRLRLARQGSGANEVVTHLIGNLTALVEKSRKTVKDANLTLMEAKGAFEVVIRMLRDKTPEPNYTNVTEEVQRIMFYGEVQVRDIERISEMSVTDITEDGPDFVTIREKWNGAHEEEQRRADEEKAKRNAEDERDAEEERRIEEEKARLEKEKLAAEEKARKAKEDELARTAKKETDNNSSPALVHSPILLLVLLCVLGCSLMC</sequence>
<dbReference type="GeneID" id="39991713"/>
<dbReference type="AlphaFoldDB" id="A0A1X0NDM6"/>
<dbReference type="Proteomes" id="UP000192257">
    <property type="component" value="Unassembled WGS sequence"/>
</dbReference>
<evidence type="ECO:0000256" key="1">
    <source>
        <dbReference type="SAM" id="MobiDB-lite"/>
    </source>
</evidence>
<evidence type="ECO:0000313" key="2">
    <source>
        <dbReference type="EMBL" id="ORC80572.1"/>
    </source>
</evidence>